<evidence type="ECO:0000313" key="2">
    <source>
        <dbReference type="EMBL" id="MBB5719004.1"/>
    </source>
</evidence>
<accession>A0A840YZS7</accession>
<name>A0A840YZS7_9SPHN</name>
<comment type="caution">
    <text evidence="2">The sequence shown here is derived from an EMBL/GenBank/DDBJ whole genome shotgun (WGS) entry which is preliminary data.</text>
</comment>
<dbReference type="InterPro" id="IPR045500">
    <property type="entry name" value="DUF6491"/>
</dbReference>
<protein>
    <submittedName>
        <fullName evidence="2">Uncharacterized protein</fullName>
    </submittedName>
</protein>
<proteinExistence type="predicted"/>
<keyword evidence="1" id="KW-0732">Signal</keyword>
<dbReference type="Pfam" id="PF20101">
    <property type="entry name" value="DUF6491"/>
    <property type="match status" value="1"/>
</dbReference>
<dbReference type="PROSITE" id="PS51257">
    <property type="entry name" value="PROKAR_LIPOPROTEIN"/>
    <property type="match status" value="1"/>
</dbReference>
<dbReference type="RefSeq" id="WP_246359824.1">
    <property type="nucleotide sequence ID" value="NZ_BAABIF010000002.1"/>
</dbReference>
<feature type="signal peptide" evidence="1">
    <location>
        <begin position="1"/>
        <end position="22"/>
    </location>
</feature>
<dbReference type="Proteomes" id="UP000554342">
    <property type="component" value="Unassembled WGS sequence"/>
</dbReference>
<organism evidence="2 3">
    <name type="scientific">Stakelama sediminis</name>
    <dbReference type="NCBI Taxonomy" id="463200"/>
    <lineage>
        <taxon>Bacteria</taxon>
        <taxon>Pseudomonadati</taxon>
        <taxon>Pseudomonadota</taxon>
        <taxon>Alphaproteobacteria</taxon>
        <taxon>Sphingomonadales</taxon>
        <taxon>Sphingomonadaceae</taxon>
        <taxon>Stakelama</taxon>
    </lineage>
</organism>
<evidence type="ECO:0000313" key="3">
    <source>
        <dbReference type="Proteomes" id="UP000554342"/>
    </source>
</evidence>
<sequence length="137" mass="15189">MRALTLMAPLLPVLALAGCASARSQDAEHARTKQELADALKGATQTGQTECIDPQFMDGPQIIGDHILLYRNGRKIYRNNLLGPCPSLDETSTLIVKQFGSQLCRHDQFRVRNMGESIPSAFCQLGNFTVYQLPKKR</sequence>
<dbReference type="EMBL" id="JACIJI010000003">
    <property type="protein sequence ID" value="MBB5719004.1"/>
    <property type="molecule type" value="Genomic_DNA"/>
</dbReference>
<evidence type="ECO:0000256" key="1">
    <source>
        <dbReference type="SAM" id="SignalP"/>
    </source>
</evidence>
<feature type="chain" id="PRO_5032799642" evidence="1">
    <location>
        <begin position="23"/>
        <end position="137"/>
    </location>
</feature>
<reference evidence="2 3" key="1">
    <citation type="submission" date="2020-08" db="EMBL/GenBank/DDBJ databases">
        <title>Genomic Encyclopedia of Type Strains, Phase IV (KMG-IV): sequencing the most valuable type-strain genomes for metagenomic binning, comparative biology and taxonomic classification.</title>
        <authorList>
            <person name="Goeker M."/>
        </authorList>
    </citation>
    <scope>NUCLEOTIDE SEQUENCE [LARGE SCALE GENOMIC DNA]</scope>
    <source>
        <strain evidence="2 3">DSM 27203</strain>
    </source>
</reference>
<dbReference type="AlphaFoldDB" id="A0A840YZS7"/>
<gene>
    <name evidence="2" type="ORF">FHR23_001942</name>
</gene>
<keyword evidence="3" id="KW-1185">Reference proteome</keyword>